<keyword evidence="1" id="KW-0808">Transferase</keyword>
<dbReference type="Proteomes" id="UP000246351">
    <property type="component" value="Unassembled WGS sequence"/>
</dbReference>
<dbReference type="AlphaFoldDB" id="A0A317Z8Q3"/>
<protein>
    <submittedName>
        <fullName evidence="1">Aminoacyltransferase</fullName>
    </submittedName>
</protein>
<organism evidence="1 2">
    <name type="scientific">Staphylococcus pseudintermedius</name>
    <dbReference type="NCBI Taxonomy" id="283734"/>
    <lineage>
        <taxon>Bacteria</taxon>
        <taxon>Bacillati</taxon>
        <taxon>Bacillota</taxon>
        <taxon>Bacilli</taxon>
        <taxon>Bacillales</taxon>
        <taxon>Staphylococcaceae</taxon>
        <taxon>Staphylococcus</taxon>
        <taxon>Staphylococcus intermedius group</taxon>
    </lineage>
</organism>
<dbReference type="GO" id="GO:0016755">
    <property type="term" value="F:aminoacyltransferase activity"/>
    <property type="evidence" value="ECO:0007669"/>
    <property type="project" value="InterPro"/>
</dbReference>
<dbReference type="PROSITE" id="PS51191">
    <property type="entry name" value="FEMABX"/>
    <property type="match status" value="1"/>
</dbReference>
<feature type="non-terminal residue" evidence="1">
    <location>
        <position position="1"/>
    </location>
</feature>
<keyword evidence="1" id="KW-0012">Acyltransferase</keyword>
<dbReference type="InterPro" id="IPR003447">
    <property type="entry name" value="FEMABX"/>
</dbReference>
<reference evidence="1 2" key="1">
    <citation type="journal article" date="2018" name="Vet. Microbiol.">
        <title>Clonal diversity and geographic distribution of methicillin-resistant Staphylococcus pseudintermedius from Australian animals: Discovery of novel sequence types.</title>
        <authorList>
            <person name="Worthing K.A."/>
            <person name="Abraham S."/>
            <person name="Coombs G.W."/>
            <person name="Pang S."/>
            <person name="Saputra S."/>
            <person name="Jordan D."/>
            <person name="Trott D.J."/>
            <person name="Norris J.M."/>
        </authorList>
    </citation>
    <scope>NUCLEOTIDE SEQUENCE [LARGE SCALE GENOMIC DNA]</scope>
    <source>
        <strain evidence="1 2">ST71 3</strain>
    </source>
</reference>
<accession>A0A317Z8Q3</accession>
<proteinExistence type="predicted"/>
<dbReference type="GO" id="GO:0044038">
    <property type="term" value="P:cell wall macromolecule biosynthetic process"/>
    <property type="evidence" value="ECO:0007669"/>
    <property type="project" value="InterPro"/>
</dbReference>
<name>A0A317Z8Q3_STAPS</name>
<sequence>TENSEDYGVYRFKRGFGVQIEELVGDFYKPIHKVKYFVFDVLNRLRSKIKR</sequence>
<gene>
    <name evidence="1" type="ORF">DD924_10255</name>
</gene>
<comment type="caution">
    <text evidence="1">The sequence shown here is derived from an EMBL/GenBank/DDBJ whole genome shotgun (WGS) entry which is preliminary data.</text>
</comment>
<dbReference type="EMBL" id="QEIV01000969">
    <property type="protein sequence ID" value="PWZ98053.1"/>
    <property type="molecule type" value="Genomic_DNA"/>
</dbReference>
<dbReference type="Pfam" id="PF02388">
    <property type="entry name" value="FemAB"/>
    <property type="match status" value="1"/>
</dbReference>
<evidence type="ECO:0000313" key="2">
    <source>
        <dbReference type="Proteomes" id="UP000246351"/>
    </source>
</evidence>
<evidence type="ECO:0000313" key="1">
    <source>
        <dbReference type="EMBL" id="PWZ98053.1"/>
    </source>
</evidence>
<dbReference type="Gene3D" id="3.40.630.30">
    <property type="match status" value="2"/>
</dbReference>